<dbReference type="EMBL" id="JAACJK010000163">
    <property type="protein sequence ID" value="KAF5325814.1"/>
    <property type="molecule type" value="Genomic_DNA"/>
</dbReference>
<evidence type="ECO:0008006" key="3">
    <source>
        <dbReference type="Google" id="ProtNLM"/>
    </source>
</evidence>
<name>A0A8H5F6S2_9AGAR</name>
<gene>
    <name evidence="1" type="ORF">D9611_000934</name>
</gene>
<evidence type="ECO:0000313" key="2">
    <source>
        <dbReference type="Proteomes" id="UP000541558"/>
    </source>
</evidence>
<dbReference type="InterPro" id="IPR043129">
    <property type="entry name" value="ATPase_NBD"/>
</dbReference>
<dbReference type="Proteomes" id="UP000541558">
    <property type="component" value="Unassembled WGS sequence"/>
</dbReference>
<dbReference type="AlphaFoldDB" id="A0A8H5F6S2"/>
<dbReference type="SUPFAM" id="SSF53067">
    <property type="entry name" value="Actin-like ATPase domain"/>
    <property type="match status" value="2"/>
</dbReference>
<organism evidence="1 2">
    <name type="scientific">Ephemerocybe angulata</name>
    <dbReference type="NCBI Taxonomy" id="980116"/>
    <lineage>
        <taxon>Eukaryota</taxon>
        <taxon>Fungi</taxon>
        <taxon>Dikarya</taxon>
        <taxon>Basidiomycota</taxon>
        <taxon>Agaricomycotina</taxon>
        <taxon>Agaricomycetes</taxon>
        <taxon>Agaricomycetidae</taxon>
        <taxon>Agaricales</taxon>
        <taxon>Agaricineae</taxon>
        <taxon>Psathyrellaceae</taxon>
        <taxon>Ephemerocybe</taxon>
    </lineage>
</organism>
<accession>A0A8H5F6S2</accession>
<dbReference type="CDD" id="cd10170">
    <property type="entry name" value="ASKHA_NBD_HSP70"/>
    <property type="match status" value="1"/>
</dbReference>
<dbReference type="OrthoDB" id="2963168at2759"/>
<dbReference type="Gene3D" id="3.90.640.10">
    <property type="entry name" value="Actin, Chain A, domain 4"/>
    <property type="match status" value="1"/>
</dbReference>
<evidence type="ECO:0000313" key="1">
    <source>
        <dbReference type="EMBL" id="KAF5325814.1"/>
    </source>
</evidence>
<reference evidence="1 2" key="1">
    <citation type="journal article" date="2020" name="ISME J.">
        <title>Uncovering the hidden diversity of litter-decomposition mechanisms in mushroom-forming fungi.</title>
        <authorList>
            <person name="Floudas D."/>
            <person name="Bentzer J."/>
            <person name="Ahren D."/>
            <person name="Johansson T."/>
            <person name="Persson P."/>
            <person name="Tunlid A."/>
        </authorList>
    </citation>
    <scope>NUCLEOTIDE SEQUENCE [LARGE SCALE GENOMIC DNA]</scope>
    <source>
        <strain evidence="1 2">CBS 175.51</strain>
    </source>
</reference>
<sequence>MKAHSTYKGTRRKLLLAFDVGTTYSGISYRFVESPSEHAAREVGALMPVRLRSILDPGQIPEIKAVTRFPAQEYISGASKIPTLIYYDRAGAVKAVGAEAVSESTIQSAEEQGWTKAEWFKLHLLPNPHTSTTFARAIPPLPPNKTATAALSDVLHYLHACAASYIQETHSNGRDLWAQTAHEVEYVFSHPNGWEGFQRQQMRDASVAAGIVPDERAAQERIMFVSEGEASLHYAVHNGLPQGALENNDGVIIVDAGGGTIDLSAYAQRGVGNFEEIAAPQCHLHGSLSVTFNARTFLKNRLAQSSYLDDLDHIVDCFDKTTKLRFRNAQEPQYIKFGSTRDNDKDCNIRIGQMKLSGSEVASFFAPAVQCIVNAVLEQRRTSHKPISHVVLVGGFSGSDWLFDQVSQALHLKGLNVVRPDNHINKAVSDGAISFYLDHLVRTRVSTLTYGQFCTLTYNPLDPEHRARPASQFTAYSGETRIRGYFDVILAKNTQVSETKEFREEYAQKSTERDFFRRIVYRIECYKGGEVCPRWRDTDPTMYAPLCTIEMDFSHLALQPRYLLDAHGQVRPGTAYYQVDYAIVLSFGLTELKAQIAWMENGKERRSPAKIIYDPDITAT</sequence>
<dbReference type="PANTHER" id="PTHR14187">
    <property type="entry name" value="ALPHA KINASE/ELONGATION FACTOR 2 KINASE"/>
    <property type="match status" value="1"/>
</dbReference>
<protein>
    <recommendedName>
        <fullName evidence="3">Heat shock 70 kDa protein 12A</fullName>
    </recommendedName>
</protein>
<proteinExistence type="predicted"/>
<dbReference type="PANTHER" id="PTHR14187:SF5">
    <property type="entry name" value="HEAT SHOCK 70 KDA PROTEIN 12A"/>
    <property type="match status" value="1"/>
</dbReference>
<dbReference type="Gene3D" id="3.30.420.40">
    <property type="match status" value="2"/>
</dbReference>
<keyword evidence="2" id="KW-1185">Reference proteome</keyword>
<comment type="caution">
    <text evidence="1">The sequence shown here is derived from an EMBL/GenBank/DDBJ whole genome shotgun (WGS) entry which is preliminary data.</text>
</comment>